<dbReference type="SUPFAM" id="SSF56112">
    <property type="entry name" value="Protein kinase-like (PK-like)"/>
    <property type="match status" value="1"/>
</dbReference>
<dbReference type="Gene3D" id="1.25.40.10">
    <property type="entry name" value="Tetratricopeptide repeat domain"/>
    <property type="match status" value="2"/>
</dbReference>
<dbReference type="EMBL" id="FMDN01000014">
    <property type="protein sequence ID" value="SCG59992.1"/>
    <property type="molecule type" value="Genomic_DNA"/>
</dbReference>
<dbReference type="Proteomes" id="UP000199408">
    <property type="component" value="Unassembled WGS sequence"/>
</dbReference>
<dbReference type="Gene3D" id="1.10.510.10">
    <property type="entry name" value="Transferase(Phosphotransferase) domain 1"/>
    <property type="match status" value="1"/>
</dbReference>
<feature type="binding site" evidence="3">
    <location>
        <position position="47"/>
    </location>
    <ligand>
        <name>ATP</name>
        <dbReference type="ChEBI" id="CHEBI:30616"/>
    </ligand>
</feature>
<dbReference type="GO" id="GO:0005524">
    <property type="term" value="F:ATP binding"/>
    <property type="evidence" value="ECO:0007669"/>
    <property type="project" value="UniProtKB-UniRule"/>
</dbReference>
<evidence type="ECO:0000313" key="5">
    <source>
        <dbReference type="EMBL" id="SCG59992.1"/>
    </source>
</evidence>
<keyword evidence="5" id="KW-0723">Serine/threonine-protein kinase</keyword>
<dbReference type="OrthoDB" id="9762169at2"/>
<dbReference type="InterPro" id="IPR045269">
    <property type="entry name" value="Atg1-like"/>
</dbReference>
<keyword evidence="1 3" id="KW-0547">Nucleotide-binding</keyword>
<organism evidence="5 6">
    <name type="scientific">Micromonospora halophytica</name>
    <dbReference type="NCBI Taxonomy" id="47864"/>
    <lineage>
        <taxon>Bacteria</taxon>
        <taxon>Bacillati</taxon>
        <taxon>Actinomycetota</taxon>
        <taxon>Actinomycetes</taxon>
        <taxon>Micromonosporales</taxon>
        <taxon>Micromonosporaceae</taxon>
        <taxon>Micromonospora</taxon>
    </lineage>
</organism>
<dbReference type="InterPro" id="IPR000719">
    <property type="entry name" value="Prot_kinase_dom"/>
</dbReference>
<dbReference type="InterPro" id="IPR017441">
    <property type="entry name" value="Protein_kinase_ATP_BS"/>
</dbReference>
<dbReference type="STRING" id="47864.GA0070560_11483"/>
<keyword evidence="5" id="KW-0808">Transferase</keyword>
<dbReference type="RefSeq" id="WP_091299078.1">
    <property type="nucleotide sequence ID" value="NZ_FMDN01000014.1"/>
</dbReference>
<keyword evidence="6" id="KW-1185">Reference proteome</keyword>
<keyword evidence="5" id="KW-0418">Kinase</keyword>
<dbReference type="PANTHER" id="PTHR24348">
    <property type="entry name" value="SERINE/THREONINE-PROTEIN KINASE UNC-51-RELATED"/>
    <property type="match status" value="1"/>
</dbReference>
<protein>
    <submittedName>
        <fullName evidence="5">Serine/threonine protein kinase</fullName>
    </submittedName>
</protein>
<dbReference type="PROSITE" id="PS00107">
    <property type="entry name" value="PROTEIN_KINASE_ATP"/>
    <property type="match status" value="1"/>
</dbReference>
<evidence type="ECO:0000313" key="6">
    <source>
        <dbReference type="Proteomes" id="UP000199408"/>
    </source>
</evidence>
<dbReference type="GO" id="GO:0005737">
    <property type="term" value="C:cytoplasm"/>
    <property type="evidence" value="ECO:0007669"/>
    <property type="project" value="TreeGrafter"/>
</dbReference>
<evidence type="ECO:0000256" key="1">
    <source>
        <dbReference type="ARBA" id="ARBA00022741"/>
    </source>
</evidence>
<evidence type="ECO:0000256" key="3">
    <source>
        <dbReference type="PROSITE-ProRule" id="PRU10141"/>
    </source>
</evidence>
<dbReference type="PROSITE" id="PS50011">
    <property type="entry name" value="PROTEIN_KINASE_DOM"/>
    <property type="match status" value="1"/>
</dbReference>
<gene>
    <name evidence="5" type="ORF">GA0070560_11483</name>
</gene>
<reference evidence="6" key="1">
    <citation type="submission" date="2016-06" db="EMBL/GenBank/DDBJ databases">
        <authorList>
            <person name="Varghese N."/>
        </authorList>
    </citation>
    <scope>NUCLEOTIDE SEQUENCE [LARGE SCALE GENOMIC DNA]</scope>
    <source>
        <strain evidence="6">DSM 43171</strain>
    </source>
</reference>
<proteinExistence type="predicted"/>
<dbReference type="SUPFAM" id="SSF48452">
    <property type="entry name" value="TPR-like"/>
    <property type="match status" value="1"/>
</dbReference>
<dbReference type="AlphaFoldDB" id="A0A1C5INW9"/>
<dbReference type="InterPro" id="IPR019734">
    <property type="entry name" value="TPR_rpt"/>
</dbReference>
<dbReference type="SMART" id="SM00028">
    <property type="entry name" value="TPR"/>
    <property type="match status" value="5"/>
</dbReference>
<evidence type="ECO:0000256" key="2">
    <source>
        <dbReference type="ARBA" id="ARBA00022840"/>
    </source>
</evidence>
<dbReference type="InterPro" id="IPR011009">
    <property type="entry name" value="Kinase-like_dom_sf"/>
</dbReference>
<feature type="domain" description="Protein kinase" evidence="4">
    <location>
        <begin position="18"/>
        <end position="272"/>
    </location>
</feature>
<name>A0A1C5INW9_9ACTN</name>
<keyword evidence="2 3" id="KW-0067">ATP-binding</keyword>
<sequence>MALIVFRGKPGEELGDRFRLLAELGKGSFGEVWQARRLKDGATVAIKIPKDQEKGEEVLRKEPDIIRDIHHPNIVRVHGFHNISELFVIEMEFVDGYDLAKVLDSASTRAPLTFEQILEWTLQILHGLAAVHAANISHNDLKPQNILVDKASGAAKITDFGSSRRLEDVWVWTKRHGTEAYMAPEVALEGKRARDVSDIYSIGVLLYEMATGRLPYSSPHQLLTGVQIAKPREVNRDVRADLEDVILRAMARRPENRFPNCGSMRAAVQACLDRLRAEAATAAMPARSEPSQLGFRPPSSSPLYYLELAKQRLAEGDAQGALEAAEAAVDRSDGHPQYLRMLGGICMRLGYHRKAAEAYEQLLAAFDRGYPVEGHQRREVLERLGQLYTNLQRYGDAVAIYERLVDAVDRPYSRFRLAVAAGLDGDYGRAIQLLEIVRAERPDAVVVYSKLGWAHALNGNDRLALSFYNQALALDAFDLFSLFELGKYYFMVGDRRRAREYCERVMDADKQGFYSDRVRELTSPTA</sequence>
<dbReference type="GO" id="GO:0004674">
    <property type="term" value="F:protein serine/threonine kinase activity"/>
    <property type="evidence" value="ECO:0007669"/>
    <property type="project" value="UniProtKB-KW"/>
</dbReference>
<dbReference type="SMART" id="SM00220">
    <property type="entry name" value="S_TKc"/>
    <property type="match status" value="1"/>
</dbReference>
<dbReference type="CDD" id="cd14014">
    <property type="entry name" value="STKc_PknB_like"/>
    <property type="match status" value="1"/>
</dbReference>
<dbReference type="InterPro" id="IPR008271">
    <property type="entry name" value="Ser/Thr_kinase_AS"/>
</dbReference>
<dbReference type="InterPro" id="IPR011990">
    <property type="entry name" value="TPR-like_helical_dom_sf"/>
</dbReference>
<accession>A0A1C5INW9</accession>
<evidence type="ECO:0000259" key="4">
    <source>
        <dbReference type="PROSITE" id="PS50011"/>
    </source>
</evidence>
<dbReference type="PROSITE" id="PS00108">
    <property type="entry name" value="PROTEIN_KINASE_ST"/>
    <property type="match status" value="1"/>
</dbReference>
<dbReference type="Pfam" id="PF13432">
    <property type="entry name" value="TPR_16"/>
    <property type="match status" value="2"/>
</dbReference>
<dbReference type="Pfam" id="PF00069">
    <property type="entry name" value="Pkinase"/>
    <property type="match status" value="1"/>
</dbReference>